<feature type="region of interest" description="Disordered" evidence="6">
    <location>
        <begin position="1063"/>
        <end position="1105"/>
    </location>
</feature>
<keyword evidence="9" id="KW-1185">Reference proteome</keyword>
<dbReference type="GO" id="GO:0045180">
    <property type="term" value="C:basal cortex"/>
    <property type="evidence" value="ECO:0007669"/>
    <property type="project" value="TreeGrafter"/>
</dbReference>
<feature type="compositionally biased region" description="Polar residues" evidence="6">
    <location>
        <begin position="586"/>
        <end position="599"/>
    </location>
</feature>
<evidence type="ECO:0000256" key="5">
    <source>
        <dbReference type="PROSITE-ProRule" id="PRU00103"/>
    </source>
</evidence>
<gene>
    <name evidence="8" type="ORF">KP79_PYT04489</name>
</gene>
<feature type="region of interest" description="Disordered" evidence="6">
    <location>
        <begin position="560"/>
        <end position="692"/>
    </location>
</feature>
<dbReference type="EMBL" id="NEDP02005459">
    <property type="protein sequence ID" value="OWF40612.1"/>
    <property type="molecule type" value="Genomic_DNA"/>
</dbReference>
<feature type="compositionally biased region" description="Polar residues" evidence="6">
    <location>
        <begin position="610"/>
        <end position="621"/>
    </location>
</feature>
<dbReference type="InterPro" id="IPR021133">
    <property type="entry name" value="HEAT_type_2"/>
</dbReference>
<dbReference type="GO" id="GO:0008017">
    <property type="term" value="F:microtubule binding"/>
    <property type="evidence" value="ECO:0007669"/>
    <property type="project" value="TreeGrafter"/>
</dbReference>
<dbReference type="InterPro" id="IPR016024">
    <property type="entry name" value="ARM-type_fold"/>
</dbReference>
<feature type="domain" description="TOG" evidence="7">
    <location>
        <begin position="1"/>
        <end position="226"/>
    </location>
</feature>
<feature type="repeat" description="HEAT" evidence="5">
    <location>
        <begin position="162"/>
        <end position="200"/>
    </location>
</feature>
<feature type="domain" description="TOG" evidence="7">
    <location>
        <begin position="1114"/>
        <end position="1354"/>
    </location>
</feature>
<dbReference type="Proteomes" id="UP000242188">
    <property type="component" value="Unassembled WGS sequence"/>
</dbReference>
<name>A0A210PVX4_MIZYE</name>
<dbReference type="GO" id="GO:0005876">
    <property type="term" value="C:spindle microtubule"/>
    <property type="evidence" value="ECO:0007669"/>
    <property type="project" value="TreeGrafter"/>
</dbReference>
<feature type="compositionally biased region" description="Basic and acidic residues" evidence="6">
    <location>
        <begin position="1076"/>
        <end position="1088"/>
    </location>
</feature>
<dbReference type="GO" id="GO:0000776">
    <property type="term" value="C:kinetochore"/>
    <property type="evidence" value="ECO:0007669"/>
    <property type="project" value="TreeGrafter"/>
</dbReference>
<dbReference type="PROSITE" id="PS50077">
    <property type="entry name" value="HEAT_REPEAT"/>
    <property type="match status" value="1"/>
</dbReference>
<dbReference type="InterPro" id="IPR034085">
    <property type="entry name" value="TOG"/>
</dbReference>
<keyword evidence="4" id="KW-0206">Cytoskeleton</keyword>
<dbReference type="PANTHER" id="PTHR21567:SF9">
    <property type="entry name" value="CLIP-ASSOCIATING PROTEIN"/>
    <property type="match status" value="1"/>
</dbReference>
<feature type="region of interest" description="Disordered" evidence="6">
    <location>
        <begin position="989"/>
        <end position="1030"/>
    </location>
</feature>
<dbReference type="InterPro" id="IPR011989">
    <property type="entry name" value="ARM-like"/>
</dbReference>
<dbReference type="OrthoDB" id="46159at2759"/>
<feature type="compositionally biased region" description="Low complexity" evidence="6">
    <location>
        <begin position="1006"/>
        <end position="1017"/>
    </location>
</feature>
<dbReference type="InterPro" id="IPR024395">
    <property type="entry name" value="CLASP_N_dom"/>
</dbReference>
<dbReference type="Pfam" id="PF21041">
    <property type="entry name" value="XMAP215_CLASP_TOG"/>
    <property type="match status" value="1"/>
</dbReference>
<organism evidence="8 9">
    <name type="scientific">Mizuhopecten yessoensis</name>
    <name type="common">Japanese scallop</name>
    <name type="synonym">Patinopecten yessoensis</name>
    <dbReference type="NCBI Taxonomy" id="6573"/>
    <lineage>
        <taxon>Eukaryota</taxon>
        <taxon>Metazoa</taxon>
        <taxon>Spiralia</taxon>
        <taxon>Lophotrochozoa</taxon>
        <taxon>Mollusca</taxon>
        <taxon>Bivalvia</taxon>
        <taxon>Autobranchia</taxon>
        <taxon>Pteriomorphia</taxon>
        <taxon>Pectinida</taxon>
        <taxon>Pectinoidea</taxon>
        <taxon>Pectinidae</taxon>
        <taxon>Mizuhopecten</taxon>
    </lineage>
</organism>
<dbReference type="SMART" id="SM01349">
    <property type="entry name" value="TOG"/>
    <property type="match status" value="3"/>
</dbReference>
<dbReference type="PANTHER" id="PTHR21567">
    <property type="entry name" value="CLASP"/>
    <property type="match status" value="1"/>
</dbReference>
<dbReference type="GO" id="GO:1902903">
    <property type="term" value="P:regulation of supramolecular fiber organization"/>
    <property type="evidence" value="ECO:0007669"/>
    <property type="project" value="UniProtKB-ARBA"/>
</dbReference>
<keyword evidence="2" id="KW-0963">Cytoplasm</keyword>
<dbReference type="GO" id="GO:0072686">
    <property type="term" value="C:mitotic spindle"/>
    <property type="evidence" value="ECO:0007669"/>
    <property type="project" value="TreeGrafter"/>
</dbReference>
<feature type="compositionally biased region" description="Low complexity" evidence="6">
    <location>
        <begin position="622"/>
        <end position="632"/>
    </location>
</feature>
<sequence length="1365" mass="152861">MATLDDFLPNVITQDTRKRIQAHGDLIPYLSDPHSSLTCGDIDELINGLVGWVNSSNYKVSVNGLEVLCLMVDRKGEDFKHYVSHVLPSVVDRLGDSKDQVRDMAQQLLMKLMMPATSPGYVFERMMSAFTHKLWHVREGVLICLQNTLNTYGARCLTLSKIVPNIRKLLDDQNSQVRETAINTLVEIYRHVGEKVRSDLLKKGISQQRLNQIFAKFDEVKMSGNMLATAHDYAPSRGSTTDDELDFGRPSSYRSSGQTKRSTSSSTIPRAPSRGPSDCDDNEFARPLSTKVPQAKKTSSSGLASGRKTPSASGASGAGGVDEDYFMKSFEDVPKIQLFSSRDLNDHITKIRDMLSDPNTAWEKRLDMMKTFRGVMIAGGAQHDDFLTQLRTLEPCMSLAIKDLRSQIVREACVTMAYLSQQLGNRLDHFCETQLPHLIALIPNSAKVMASSGIICIRFIIQYTHSYRLIPIITGNLTSKSNIIRRFCCELVNQVLHNWPTHVLEKHIANLQDAIKRGISDPDSDARAFARKAFWGFAEHFKDQADALLNALEPAKQKMLQGELSGSSSNNSLNSAEGLRIKSRPRSASQDRGFDSSTLGRIGKKKHSRVSSARSETGAANSRSGSPSSRLSYLTHTTGRAESTMTPGRPRRSAMVRSQGASREGSPTRMNLQPGRERRLSGSKLSTTKAGKGGNVMAQRLLRPGAELEDAMADALSPRGEHPKHIGPMRRRYDTYDSDDAASETSSVCSERSYSSLGRTSEDTAEIITLIGSGSYTDRKEGLIALQHLLRAHRYLNRVELRKVTEVFARMFHDPHSKVLSLFLDTLVDLMNVHSRDLTDQLYMIMTRLLMKTGADMLGSVQAKVVRALEGVRENFPCDQQFSILTKLLIDQTQSPNLKVKTSILHYMHGLVADMDPSDFMNSTDTRLALSRIINFTTEPKSADVRKGAQAVLIALFNLNPPEFSVMLSLLPKAFQDSATKILHNHIRTASHGHESDVLSPRNVTSPPKNRSRPPSRGGHRDEMETENMNPEDIYDSIKKTSADIQNLSFNSKLENYEDVRKKREFTSQDSGIQDLRNDSPDAADTRKGQYNPSHYQDEGTLNGYNKSRLADTEFEDSEMFNEECSENDIISDILTELSNHNERNDQRKNAMLSLIKLTREGTFGLWDEHFKTILLILLETLGDNDGQVRALALRVLREILRNQPQRFRDYAELTTLRILEAHKDSVREVVRSAEECADTLANYIAPEQSVRILNPIIQTAQFPINLAAIKMQNKVIELLPKEAVETMMGEMIPGLLRGYDDQQSTVRKAAVFCLVSIYLTVGEVIWNHLTKLNYSKLKLLNLYIKRAQQKDSEKKVLSPNGTES</sequence>
<feature type="compositionally biased region" description="Low complexity" evidence="6">
    <location>
        <begin position="562"/>
        <end position="578"/>
    </location>
</feature>
<feature type="domain" description="TOG" evidence="7">
    <location>
        <begin position="337"/>
        <end position="573"/>
    </location>
</feature>
<feature type="compositionally biased region" description="Polar residues" evidence="6">
    <location>
        <begin position="634"/>
        <end position="646"/>
    </location>
</feature>
<protein>
    <submittedName>
        <fullName evidence="8">CLIP-associating protein 1</fullName>
    </submittedName>
</protein>
<evidence type="ECO:0000313" key="8">
    <source>
        <dbReference type="EMBL" id="OWF40612.1"/>
    </source>
</evidence>
<evidence type="ECO:0000313" key="9">
    <source>
        <dbReference type="Proteomes" id="UP000242188"/>
    </source>
</evidence>
<reference evidence="8 9" key="1">
    <citation type="journal article" date="2017" name="Nat. Ecol. Evol.">
        <title>Scallop genome provides insights into evolution of bilaterian karyotype and development.</title>
        <authorList>
            <person name="Wang S."/>
            <person name="Zhang J."/>
            <person name="Jiao W."/>
            <person name="Li J."/>
            <person name="Xun X."/>
            <person name="Sun Y."/>
            <person name="Guo X."/>
            <person name="Huan P."/>
            <person name="Dong B."/>
            <person name="Zhang L."/>
            <person name="Hu X."/>
            <person name="Sun X."/>
            <person name="Wang J."/>
            <person name="Zhao C."/>
            <person name="Wang Y."/>
            <person name="Wang D."/>
            <person name="Huang X."/>
            <person name="Wang R."/>
            <person name="Lv J."/>
            <person name="Li Y."/>
            <person name="Zhang Z."/>
            <person name="Liu B."/>
            <person name="Lu W."/>
            <person name="Hui Y."/>
            <person name="Liang J."/>
            <person name="Zhou Z."/>
            <person name="Hou R."/>
            <person name="Li X."/>
            <person name="Liu Y."/>
            <person name="Li H."/>
            <person name="Ning X."/>
            <person name="Lin Y."/>
            <person name="Zhao L."/>
            <person name="Xing Q."/>
            <person name="Dou J."/>
            <person name="Li Y."/>
            <person name="Mao J."/>
            <person name="Guo H."/>
            <person name="Dou H."/>
            <person name="Li T."/>
            <person name="Mu C."/>
            <person name="Jiang W."/>
            <person name="Fu Q."/>
            <person name="Fu X."/>
            <person name="Miao Y."/>
            <person name="Liu J."/>
            <person name="Yu Q."/>
            <person name="Li R."/>
            <person name="Liao H."/>
            <person name="Li X."/>
            <person name="Kong Y."/>
            <person name="Jiang Z."/>
            <person name="Chourrout D."/>
            <person name="Li R."/>
            <person name="Bao Z."/>
        </authorList>
    </citation>
    <scope>NUCLEOTIDE SEQUENCE [LARGE SCALE GENOMIC DNA]</scope>
    <source>
        <strain evidence="8 9">PY_sf001</strain>
    </source>
</reference>
<dbReference type="Pfam" id="PF12348">
    <property type="entry name" value="CLASP_N"/>
    <property type="match status" value="1"/>
</dbReference>
<dbReference type="InterPro" id="IPR048491">
    <property type="entry name" value="XMAP215_CLASP_TOG"/>
</dbReference>
<dbReference type="GO" id="GO:0090307">
    <property type="term" value="P:mitotic spindle assembly"/>
    <property type="evidence" value="ECO:0007669"/>
    <property type="project" value="TreeGrafter"/>
</dbReference>
<evidence type="ECO:0000256" key="2">
    <source>
        <dbReference type="ARBA" id="ARBA00022490"/>
    </source>
</evidence>
<dbReference type="GO" id="GO:0005881">
    <property type="term" value="C:cytoplasmic microtubule"/>
    <property type="evidence" value="ECO:0007669"/>
    <property type="project" value="TreeGrafter"/>
</dbReference>
<dbReference type="GO" id="GO:0040001">
    <property type="term" value="P:establishment of mitotic spindle localization"/>
    <property type="evidence" value="ECO:0007669"/>
    <property type="project" value="TreeGrafter"/>
</dbReference>
<dbReference type="STRING" id="6573.A0A210PVX4"/>
<dbReference type="SUPFAM" id="SSF48371">
    <property type="entry name" value="ARM repeat"/>
    <property type="match status" value="2"/>
</dbReference>
<feature type="compositionally biased region" description="Low complexity" evidence="6">
    <location>
        <begin position="255"/>
        <end position="267"/>
    </location>
</feature>
<evidence type="ECO:0000256" key="6">
    <source>
        <dbReference type="SAM" id="MobiDB-lite"/>
    </source>
</evidence>
<evidence type="ECO:0000256" key="3">
    <source>
        <dbReference type="ARBA" id="ARBA00022737"/>
    </source>
</evidence>
<comment type="subcellular location">
    <subcellularLocation>
        <location evidence="1">Cytoplasm</location>
        <location evidence="1">Cytoskeleton</location>
    </subcellularLocation>
</comment>
<dbReference type="GO" id="GO:0005815">
    <property type="term" value="C:microtubule organizing center"/>
    <property type="evidence" value="ECO:0007669"/>
    <property type="project" value="TreeGrafter"/>
</dbReference>
<accession>A0A210PVX4</accession>
<feature type="region of interest" description="Disordered" evidence="6">
    <location>
        <begin position="232"/>
        <end position="318"/>
    </location>
</feature>
<keyword evidence="3" id="KW-0677">Repeat</keyword>
<evidence type="ECO:0000256" key="4">
    <source>
        <dbReference type="ARBA" id="ARBA00023212"/>
    </source>
</evidence>
<proteinExistence type="predicted"/>
<evidence type="ECO:0000259" key="7">
    <source>
        <dbReference type="SMART" id="SM01349"/>
    </source>
</evidence>
<dbReference type="GO" id="GO:0031110">
    <property type="term" value="P:regulation of microtubule polymerization or depolymerization"/>
    <property type="evidence" value="ECO:0007669"/>
    <property type="project" value="UniProtKB-ARBA"/>
</dbReference>
<dbReference type="Gene3D" id="1.25.10.10">
    <property type="entry name" value="Leucine-rich Repeat Variant"/>
    <property type="match status" value="4"/>
</dbReference>
<comment type="caution">
    <text evidence="8">The sequence shown here is derived from an EMBL/GenBank/DDBJ whole genome shotgun (WGS) entry which is preliminary data.</text>
</comment>
<evidence type="ECO:0000256" key="1">
    <source>
        <dbReference type="ARBA" id="ARBA00004245"/>
    </source>
</evidence>